<sequence length="133" mass="15207">MDKYEDLGLEASKFIEDLNMYEASRDGLFRMKRDAGNNPDFEETRRVFASKMTKIHMQKQQEEMARNNLAERLNGGHVKVADGTFYTKDRPPISRHEATSKPPILSGPSTCHEGHKHHPPSPHDARSFCHFGI</sequence>
<proteinExistence type="predicted"/>
<dbReference type="OrthoDB" id="25414at2759"/>
<reference evidence="2" key="1">
    <citation type="submission" date="2020-07" db="EMBL/GenBank/DDBJ databases">
        <title>Clarias magur genome sequencing, assembly and annotation.</title>
        <authorList>
            <person name="Kushwaha B."/>
            <person name="Kumar R."/>
            <person name="Das P."/>
            <person name="Joshi C.G."/>
            <person name="Kumar D."/>
            <person name="Nagpure N.S."/>
            <person name="Pandey M."/>
            <person name="Agarwal S."/>
            <person name="Srivastava S."/>
            <person name="Singh M."/>
            <person name="Sahoo L."/>
            <person name="Jayasankar P."/>
            <person name="Meher P.K."/>
            <person name="Koringa P.G."/>
            <person name="Iquebal M.A."/>
            <person name="Das S.P."/>
            <person name="Bit A."/>
            <person name="Patnaik S."/>
            <person name="Patel N."/>
            <person name="Shah T.M."/>
            <person name="Hinsu A."/>
            <person name="Jena J.K."/>
        </authorList>
    </citation>
    <scope>NUCLEOTIDE SEQUENCE</scope>
    <source>
        <strain evidence="2">CIFAMagur01</strain>
        <tissue evidence="2">Testis</tissue>
    </source>
</reference>
<name>A0A8J4TXC1_CLAMG</name>
<dbReference type="GO" id="GO:0007010">
    <property type="term" value="P:cytoskeleton organization"/>
    <property type="evidence" value="ECO:0007669"/>
    <property type="project" value="TreeGrafter"/>
</dbReference>
<dbReference type="GO" id="GO:0005667">
    <property type="term" value="C:transcription regulator complex"/>
    <property type="evidence" value="ECO:0007669"/>
    <property type="project" value="TreeGrafter"/>
</dbReference>
<evidence type="ECO:0000313" key="3">
    <source>
        <dbReference type="Proteomes" id="UP000727407"/>
    </source>
</evidence>
<feature type="compositionally biased region" description="Basic and acidic residues" evidence="1">
    <location>
        <begin position="87"/>
        <end position="99"/>
    </location>
</feature>
<dbReference type="Proteomes" id="UP000727407">
    <property type="component" value="Unassembled WGS sequence"/>
</dbReference>
<dbReference type="GO" id="GO:0035331">
    <property type="term" value="P:negative regulation of hippo signaling"/>
    <property type="evidence" value="ECO:0007669"/>
    <property type="project" value="TreeGrafter"/>
</dbReference>
<evidence type="ECO:0000256" key="1">
    <source>
        <dbReference type="SAM" id="MobiDB-lite"/>
    </source>
</evidence>
<evidence type="ECO:0000313" key="2">
    <source>
        <dbReference type="EMBL" id="KAF5905726.1"/>
    </source>
</evidence>
<feature type="region of interest" description="Disordered" evidence="1">
    <location>
        <begin position="82"/>
        <end position="126"/>
    </location>
</feature>
<dbReference type="GO" id="GO:0003714">
    <property type="term" value="F:transcription corepressor activity"/>
    <property type="evidence" value="ECO:0007669"/>
    <property type="project" value="TreeGrafter"/>
</dbReference>
<organism evidence="2 3">
    <name type="scientific">Clarias magur</name>
    <name type="common">Asian catfish</name>
    <name type="synonym">Macropteronotus magur</name>
    <dbReference type="NCBI Taxonomy" id="1594786"/>
    <lineage>
        <taxon>Eukaryota</taxon>
        <taxon>Metazoa</taxon>
        <taxon>Chordata</taxon>
        <taxon>Craniata</taxon>
        <taxon>Vertebrata</taxon>
        <taxon>Euteleostomi</taxon>
        <taxon>Actinopterygii</taxon>
        <taxon>Neopterygii</taxon>
        <taxon>Teleostei</taxon>
        <taxon>Ostariophysi</taxon>
        <taxon>Siluriformes</taxon>
        <taxon>Clariidae</taxon>
        <taxon>Clarias</taxon>
    </lineage>
</organism>
<dbReference type="PANTHER" id="PTHR24219">
    <property type="entry name" value="LIM DOMAIN-CONTAINING PROTEIN JUB"/>
    <property type="match status" value="1"/>
</dbReference>
<dbReference type="InterPro" id="IPR047172">
    <property type="entry name" value="Ajuba-like"/>
</dbReference>
<dbReference type="GO" id="GO:0005912">
    <property type="term" value="C:adherens junction"/>
    <property type="evidence" value="ECO:0007669"/>
    <property type="project" value="TreeGrafter"/>
</dbReference>
<accession>A0A8J4TXC1</accession>
<gene>
    <name evidence="2" type="primary">limd1</name>
    <name evidence="2" type="ORF">DAT39_004547</name>
</gene>
<keyword evidence="3" id="KW-1185">Reference proteome</keyword>
<protein>
    <submittedName>
        <fullName evidence="2">LIM domain-containing protein 1</fullName>
    </submittedName>
</protein>
<dbReference type="GO" id="GO:0005634">
    <property type="term" value="C:nucleus"/>
    <property type="evidence" value="ECO:0007669"/>
    <property type="project" value="TreeGrafter"/>
</dbReference>
<dbReference type="GO" id="GO:0001666">
    <property type="term" value="P:response to hypoxia"/>
    <property type="evidence" value="ECO:0007669"/>
    <property type="project" value="TreeGrafter"/>
</dbReference>
<comment type="caution">
    <text evidence="2">The sequence shown here is derived from an EMBL/GenBank/DDBJ whole genome shotgun (WGS) entry which is preliminary data.</text>
</comment>
<dbReference type="PANTHER" id="PTHR24219:SF3">
    <property type="entry name" value="LIM DOMAIN-CONTAINING PROTEIN 1"/>
    <property type="match status" value="1"/>
</dbReference>
<dbReference type="AlphaFoldDB" id="A0A8J4TXC1"/>
<dbReference type="GO" id="GO:0000932">
    <property type="term" value="C:P-body"/>
    <property type="evidence" value="ECO:0007669"/>
    <property type="project" value="TreeGrafter"/>
</dbReference>
<dbReference type="EMBL" id="QNUK01000040">
    <property type="protein sequence ID" value="KAF5905726.1"/>
    <property type="molecule type" value="Genomic_DNA"/>
</dbReference>